<proteinExistence type="predicted"/>
<dbReference type="STRING" id="1155689.SAMN05444278_103267"/>
<dbReference type="PANTHER" id="PTHR36932">
    <property type="entry name" value="CAPSULAR POLYSACCHARIDE BIOSYNTHESIS PROTEIN"/>
    <property type="match status" value="1"/>
</dbReference>
<evidence type="ECO:0000313" key="2">
    <source>
        <dbReference type="Proteomes" id="UP000184462"/>
    </source>
</evidence>
<dbReference type="InterPro" id="IPR042099">
    <property type="entry name" value="ANL_N_sf"/>
</dbReference>
<accession>A0A1M4V675</accession>
<evidence type="ECO:0000313" key="1">
    <source>
        <dbReference type="EMBL" id="SHE64491.1"/>
    </source>
</evidence>
<dbReference type="AlphaFoldDB" id="A0A1M4V675"/>
<keyword evidence="1" id="KW-0436">Ligase</keyword>
<reference evidence="1 2" key="1">
    <citation type="submission" date="2016-11" db="EMBL/GenBank/DDBJ databases">
        <authorList>
            <person name="Jaros S."/>
            <person name="Januszkiewicz K."/>
            <person name="Wedrychowicz H."/>
        </authorList>
    </citation>
    <scope>NUCLEOTIDE SEQUENCE [LARGE SCALE GENOMIC DNA]</scope>
    <source>
        <strain evidence="1 2">DSM 25661</strain>
    </source>
</reference>
<keyword evidence="2" id="KW-1185">Reference proteome</keyword>
<dbReference type="GO" id="GO:0016874">
    <property type="term" value="F:ligase activity"/>
    <property type="evidence" value="ECO:0007669"/>
    <property type="project" value="UniProtKB-KW"/>
</dbReference>
<dbReference type="EMBL" id="FQTW01000003">
    <property type="protein sequence ID" value="SHE64491.1"/>
    <property type="molecule type" value="Genomic_DNA"/>
</dbReference>
<name>A0A1M4V675_9FLAO</name>
<gene>
    <name evidence="1" type="ORF">SAMN05444278_103267</name>
</gene>
<organism evidence="1 2">
    <name type="scientific">Psychroflexus salarius</name>
    <dbReference type="NCBI Taxonomy" id="1155689"/>
    <lineage>
        <taxon>Bacteria</taxon>
        <taxon>Pseudomonadati</taxon>
        <taxon>Bacteroidota</taxon>
        <taxon>Flavobacteriia</taxon>
        <taxon>Flavobacteriales</taxon>
        <taxon>Flavobacteriaceae</taxon>
        <taxon>Psychroflexus</taxon>
    </lineage>
</organism>
<dbReference type="PANTHER" id="PTHR36932:SF1">
    <property type="entry name" value="CAPSULAR POLYSACCHARIDE BIOSYNTHESIS PROTEIN"/>
    <property type="match status" value="1"/>
</dbReference>
<protein>
    <submittedName>
        <fullName evidence="1">Phenylacetate-CoA ligase</fullName>
    </submittedName>
</protein>
<dbReference type="SUPFAM" id="SSF56801">
    <property type="entry name" value="Acetyl-CoA synthetase-like"/>
    <property type="match status" value="1"/>
</dbReference>
<dbReference type="Gene3D" id="3.40.50.12780">
    <property type="entry name" value="N-terminal domain of ligase-like"/>
    <property type="match status" value="1"/>
</dbReference>
<sequence length="438" mass="50870">MVSENGRTNQKMRNYILKSKDKLLNKGRIFSKVEELKSYYNSSNFNNHKNDKLNALLRYAVTNSSFYTSYAKYKNFDEIPVLKKEHIKENYEKFISKNFEKSKLYTGSTSGSTGSPLRFFYSQQKKDIRQAELIFFNKWAGYEVGMKHALNAIGSYKSKLKLFLQNEYLIDPSKIDKHFLIAFKKIIVDKNVKFYIGYPSVIREIASYCQQLKLTPKDFRLKGIISTGEPLDEYTRELAQNIFGCKVLSRYSSLEFGVLAHECSEENSFHLNDVDYHIEVFDLEKDIPLEKPGVGRLIITDLYNYAFPLIRYEIGDLAEISKLNCKCGKNGRVLKSLNGRIVDSLIDSEGRKLSYGHINMLMFPFQDKVERFQFVQESLTEINLKIQTKANPNQFNDLRSHLINEFGKKIKLHISFVTFIDAFKSGKKPFIVNKVLKN</sequence>
<dbReference type="InterPro" id="IPR053158">
    <property type="entry name" value="CapK_Type1_Caps_Biosynth"/>
</dbReference>
<dbReference type="Proteomes" id="UP000184462">
    <property type="component" value="Unassembled WGS sequence"/>
</dbReference>